<dbReference type="Proteomes" id="UP000278332">
    <property type="component" value="Unassembled WGS sequence"/>
</dbReference>
<reference evidence="4 5" key="1">
    <citation type="submission" date="2018-08" db="EMBL/GenBank/DDBJ databases">
        <title>Recombination of ecologically and evolutionarily significant loci maintains genetic cohesion in the Pseudomonas syringae species complex.</title>
        <authorList>
            <person name="Dillon M."/>
            <person name="Thakur S."/>
            <person name="Almeida R.N.D."/>
            <person name="Weir B.S."/>
            <person name="Guttman D.S."/>
        </authorList>
    </citation>
    <scope>NUCLEOTIDE SEQUENCE [LARGE SCALE GENOMIC DNA]</scope>
    <source>
        <strain evidence="4 5">ICMP 6917</strain>
    </source>
</reference>
<keyword evidence="1" id="KW-0732">Signal</keyword>
<organism evidence="4 5">
    <name type="scientific">Pseudomonas cichorii</name>
    <dbReference type="NCBI Taxonomy" id="36746"/>
    <lineage>
        <taxon>Bacteria</taxon>
        <taxon>Pseudomonadati</taxon>
        <taxon>Pseudomonadota</taxon>
        <taxon>Gammaproteobacteria</taxon>
        <taxon>Pseudomonadales</taxon>
        <taxon>Pseudomonadaceae</taxon>
        <taxon>Pseudomonas</taxon>
    </lineage>
</organism>
<dbReference type="SUPFAM" id="SSF50891">
    <property type="entry name" value="Cyclophilin-like"/>
    <property type="match status" value="1"/>
</dbReference>
<evidence type="ECO:0000259" key="2">
    <source>
        <dbReference type="Pfam" id="PF18050"/>
    </source>
</evidence>
<proteinExistence type="predicted"/>
<feature type="domain" description="Cyclophilin-like" evidence="2">
    <location>
        <begin position="40"/>
        <end position="147"/>
    </location>
</feature>
<feature type="chain" id="PRO_5018024055" description="Cyclophilin-like domain-containing protein" evidence="1">
    <location>
        <begin position="24"/>
        <end position="152"/>
    </location>
</feature>
<evidence type="ECO:0000313" key="3">
    <source>
        <dbReference type="EMBL" id="GFM94412.1"/>
    </source>
</evidence>
<comment type="caution">
    <text evidence="4">The sequence shown here is derived from an EMBL/GenBank/DDBJ whole genome shotgun (WGS) entry which is preliminary data.</text>
</comment>
<reference evidence="3 6" key="2">
    <citation type="submission" date="2020-05" db="EMBL/GenBank/DDBJ databases">
        <title>Genetic diversity of Pseudomonas cichorii.</title>
        <authorList>
            <person name="Tani S."/>
            <person name="Yagi H."/>
            <person name="Hashimoto S."/>
            <person name="Iiyama K."/>
            <person name="Furuya N."/>
        </authorList>
    </citation>
    <scope>NUCLEOTIDE SEQUENCE [LARGE SCALE GENOMIC DNA]</scope>
    <source>
        <strain evidence="3 6">LMG 2162</strain>
    </source>
</reference>
<dbReference type="EMBL" id="RBRY01000103">
    <property type="protein sequence ID" value="RMR55751.1"/>
    <property type="molecule type" value="Genomic_DNA"/>
</dbReference>
<evidence type="ECO:0000256" key="1">
    <source>
        <dbReference type="SAM" id="SignalP"/>
    </source>
</evidence>
<evidence type="ECO:0000313" key="6">
    <source>
        <dbReference type="Proteomes" id="UP000614982"/>
    </source>
</evidence>
<name>A0A3M4VVA2_PSECI</name>
<dbReference type="EMBL" id="BLWA01000017">
    <property type="protein sequence ID" value="GFM94412.1"/>
    <property type="molecule type" value="Genomic_DNA"/>
</dbReference>
<dbReference type="InterPro" id="IPR041183">
    <property type="entry name" value="Cyclophilin-like"/>
</dbReference>
<dbReference type="InterPro" id="IPR029000">
    <property type="entry name" value="Cyclophilin-like_dom_sf"/>
</dbReference>
<dbReference type="Gene3D" id="2.40.100.20">
    <property type="match status" value="1"/>
</dbReference>
<sequence>MSVRIAVLVVSLLATAGIVGAMAQEQATGTRQENPVRINIEMNGKTLTATLEDSEAARDFASLLPLTLTLKDYAATEKVSDLPRPLSTAGAPEGVTPRTGDLAFYAPWGNLAIYYKDFSYSKGLVKLGHLDSGIEAMRQPGPFKATISRALP</sequence>
<dbReference type="Pfam" id="PF18050">
    <property type="entry name" value="Cyclophil_like2"/>
    <property type="match status" value="1"/>
</dbReference>
<protein>
    <recommendedName>
        <fullName evidence="2">Cyclophilin-like domain-containing protein</fullName>
    </recommendedName>
</protein>
<keyword evidence="6" id="KW-1185">Reference proteome</keyword>
<accession>A0A3M4VVA2</accession>
<evidence type="ECO:0000313" key="5">
    <source>
        <dbReference type="Proteomes" id="UP000278332"/>
    </source>
</evidence>
<gene>
    <name evidence="4" type="ORF">ALP84_01169</name>
    <name evidence="3" type="ORF">PSCICP_43840</name>
</gene>
<dbReference type="RefSeq" id="WP_025259018.1">
    <property type="nucleotide sequence ID" value="NZ_BLVX01000002.1"/>
</dbReference>
<dbReference type="AlphaFoldDB" id="A0A3M4VVA2"/>
<feature type="signal peptide" evidence="1">
    <location>
        <begin position="1"/>
        <end position="23"/>
    </location>
</feature>
<dbReference type="GeneID" id="93658047"/>
<dbReference type="Proteomes" id="UP000614982">
    <property type="component" value="Unassembled WGS sequence"/>
</dbReference>
<evidence type="ECO:0000313" key="4">
    <source>
        <dbReference type="EMBL" id="RMR55751.1"/>
    </source>
</evidence>